<dbReference type="RefSeq" id="WP_159368149.1">
    <property type="nucleotide sequence ID" value="NZ_CP047219.1"/>
</dbReference>
<evidence type="ECO:0000313" key="2">
    <source>
        <dbReference type="Proteomes" id="UP000464086"/>
    </source>
</evidence>
<protein>
    <submittedName>
        <fullName evidence="1">Uncharacterized protein</fullName>
    </submittedName>
</protein>
<organism evidence="1 2">
    <name type="scientific">Sphingobium yanoikuyae</name>
    <name type="common">Sphingomonas yanoikuyae</name>
    <dbReference type="NCBI Taxonomy" id="13690"/>
    <lineage>
        <taxon>Bacteria</taxon>
        <taxon>Pseudomonadati</taxon>
        <taxon>Pseudomonadota</taxon>
        <taxon>Alphaproteobacteria</taxon>
        <taxon>Sphingomonadales</taxon>
        <taxon>Sphingomonadaceae</taxon>
        <taxon>Sphingobium</taxon>
    </lineage>
</organism>
<sequence length="110" mass="12387">MPVSRPYDDNGASLGISYGDACAVAFDETPPEIEIDYWYDAVRICARIPLTDEPQGEWPAWYIDLEELVRGTMEQDRANLHEPGLIKSARDLASEFRRMADLIEAALPKS</sequence>
<reference evidence="1 2" key="1">
    <citation type="submission" date="2019-12" db="EMBL/GenBank/DDBJ databases">
        <title>Functional and genomic insights into the Sphingobium yanoikuyae YC-JY1, a bacterium efficiently degrading bisphenol A.</title>
        <authorList>
            <person name="Jia Y."/>
            <person name="Li X."/>
            <person name="Wang J."/>
            <person name="Eltoukhy A."/>
            <person name="Lamraoui I."/>
            <person name="Yan Y."/>
        </authorList>
    </citation>
    <scope>NUCLEOTIDE SEQUENCE [LARGE SCALE GENOMIC DNA]</scope>
    <source>
        <strain evidence="1 2">YC-JY1</strain>
        <plasmid evidence="1 2">unnamed1</plasmid>
    </source>
</reference>
<geneLocation type="plasmid" evidence="1">
    <name>unnamed1</name>
</geneLocation>
<dbReference type="AlphaFoldDB" id="A0A6P1GQL5"/>
<accession>A0A6P1GQL5</accession>
<gene>
    <name evidence="1" type="ORF">GS397_26160</name>
</gene>
<dbReference type="Proteomes" id="UP000464086">
    <property type="component" value="Plasmid unnamed1"/>
</dbReference>
<dbReference type="EMBL" id="CP047219">
    <property type="protein sequence ID" value="QHD70603.1"/>
    <property type="molecule type" value="Genomic_DNA"/>
</dbReference>
<keyword evidence="1" id="KW-0614">Plasmid</keyword>
<name>A0A6P1GQL5_SPHYA</name>
<evidence type="ECO:0000313" key="1">
    <source>
        <dbReference type="EMBL" id="QHD70603.1"/>
    </source>
</evidence>
<proteinExistence type="predicted"/>